<dbReference type="GO" id="GO:0016887">
    <property type="term" value="F:ATP hydrolysis activity"/>
    <property type="evidence" value="ECO:0007669"/>
    <property type="project" value="InterPro"/>
</dbReference>
<dbReference type="GO" id="GO:0005524">
    <property type="term" value="F:ATP binding"/>
    <property type="evidence" value="ECO:0007669"/>
    <property type="project" value="UniProtKB-KW"/>
</dbReference>
<reference evidence="5 6" key="1">
    <citation type="submission" date="2016-10" db="EMBL/GenBank/DDBJ databases">
        <authorList>
            <person name="de Groot N.N."/>
        </authorList>
    </citation>
    <scope>NUCLEOTIDE SEQUENCE [LARGE SCALE GENOMIC DNA]</scope>
    <source>
        <strain evidence="5 6">CGMCC 1.8925</strain>
    </source>
</reference>
<dbReference type="Proteomes" id="UP000199502">
    <property type="component" value="Unassembled WGS sequence"/>
</dbReference>
<dbReference type="InterPro" id="IPR003439">
    <property type="entry name" value="ABC_transporter-like_ATP-bd"/>
</dbReference>
<evidence type="ECO:0000256" key="1">
    <source>
        <dbReference type="ARBA" id="ARBA00022448"/>
    </source>
</evidence>
<keyword evidence="6" id="KW-1185">Reference proteome</keyword>
<dbReference type="OrthoDB" id="9802264at2"/>
<accession>A0A1G5FP64</accession>
<dbReference type="Pfam" id="PF00005">
    <property type="entry name" value="ABC_tran"/>
    <property type="match status" value="1"/>
</dbReference>
<dbReference type="PANTHER" id="PTHR43514:SF4">
    <property type="entry name" value="ABC TRANSPORTER I FAMILY MEMBER 10"/>
    <property type="match status" value="1"/>
</dbReference>
<dbReference type="RefSeq" id="WP_090741848.1">
    <property type="nucleotide sequence ID" value="NZ_FMVT01000004.1"/>
</dbReference>
<evidence type="ECO:0000256" key="3">
    <source>
        <dbReference type="ARBA" id="ARBA00022840"/>
    </source>
</evidence>
<dbReference type="AlphaFoldDB" id="A0A1G5FP64"/>
<organism evidence="5 6">
    <name type="scientific">Paracoccus tibetensis</name>
    <dbReference type="NCBI Taxonomy" id="336292"/>
    <lineage>
        <taxon>Bacteria</taxon>
        <taxon>Pseudomonadati</taxon>
        <taxon>Pseudomonadota</taxon>
        <taxon>Alphaproteobacteria</taxon>
        <taxon>Rhodobacterales</taxon>
        <taxon>Paracoccaceae</taxon>
        <taxon>Paracoccus</taxon>
    </lineage>
</organism>
<dbReference type="SUPFAM" id="SSF50331">
    <property type="entry name" value="MOP-like"/>
    <property type="match status" value="1"/>
</dbReference>
<dbReference type="PROSITE" id="PS50893">
    <property type="entry name" value="ABC_TRANSPORTER_2"/>
    <property type="match status" value="1"/>
</dbReference>
<keyword evidence="3 5" id="KW-0067">ATP-binding</keyword>
<dbReference type="InterPro" id="IPR008995">
    <property type="entry name" value="Mo/tungstate-bd_C_term_dom"/>
</dbReference>
<dbReference type="InterPro" id="IPR017871">
    <property type="entry name" value="ABC_transporter-like_CS"/>
</dbReference>
<evidence type="ECO:0000313" key="5">
    <source>
        <dbReference type="EMBL" id="SCY40590.1"/>
    </source>
</evidence>
<gene>
    <name evidence="5" type="ORF">SAMN05660710_01483</name>
</gene>
<dbReference type="PANTHER" id="PTHR43514">
    <property type="entry name" value="ABC TRANSPORTER I FAMILY MEMBER 10"/>
    <property type="match status" value="1"/>
</dbReference>
<dbReference type="Gene3D" id="3.40.50.300">
    <property type="entry name" value="P-loop containing nucleotide triphosphate hydrolases"/>
    <property type="match status" value="1"/>
</dbReference>
<dbReference type="EMBL" id="FMVT01000004">
    <property type="protein sequence ID" value="SCY40590.1"/>
    <property type="molecule type" value="Genomic_DNA"/>
</dbReference>
<dbReference type="SMART" id="SM00382">
    <property type="entry name" value="AAA"/>
    <property type="match status" value="1"/>
</dbReference>
<keyword evidence="1" id="KW-0813">Transport</keyword>
<keyword evidence="2" id="KW-0547">Nucleotide-binding</keyword>
<evidence type="ECO:0000313" key="6">
    <source>
        <dbReference type="Proteomes" id="UP000199502"/>
    </source>
</evidence>
<dbReference type="InterPro" id="IPR003593">
    <property type="entry name" value="AAA+_ATPase"/>
</dbReference>
<evidence type="ECO:0000256" key="2">
    <source>
        <dbReference type="ARBA" id="ARBA00022741"/>
    </source>
</evidence>
<dbReference type="STRING" id="336292.SAMN05660710_01483"/>
<evidence type="ECO:0000259" key="4">
    <source>
        <dbReference type="PROSITE" id="PS50893"/>
    </source>
</evidence>
<dbReference type="PROSITE" id="PS00211">
    <property type="entry name" value="ABC_TRANSPORTER_1"/>
    <property type="match status" value="1"/>
</dbReference>
<dbReference type="SUPFAM" id="SSF52540">
    <property type="entry name" value="P-loop containing nucleoside triphosphate hydrolases"/>
    <property type="match status" value="1"/>
</dbReference>
<protein>
    <submittedName>
        <fullName evidence="5">Molybdate transport system ATP-binding protein</fullName>
    </submittedName>
</protein>
<proteinExistence type="predicted"/>
<feature type="domain" description="ABC transporter" evidence="4">
    <location>
        <begin position="2"/>
        <end position="229"/>
    </location>
</feature>
<name>A0A1G5FP64_9RHOB</name>
<dbReference type="InterPro" id="IPR027417">
    <property type="entry name" value="P-loop_NTPase"/>
</dbReference>
<sequence>MALDVDLRAQAPIPLDLGFRVAPGEIMALVGPSGSGKTTILRAIAGLWRPEAGRVAVGAEVWLDSARRRWLPPHRRRTGLVFQNYALFPHMTALGNVMAAMDDPTPDGAARILGLVNLGGMDARRPAELSGGQQQRVALARALARRPLALLLDEPFSAVDRATRVRLHEEVLALRAHLSMPVLLVTHDLSEAERLADRIAVIEQGRIVAEGAAHAILSDAAALRVLGLEDAISILPALVAAHLPGGLTRLEGPTGPLLVPALALPAGARVQLRVRSADVLLSRSPVTGLSSPTVLAARIEALTPGQGALLVRLRAGASVISCRLPLSGAQVLGLSPGEAVHAVLTDPVVTELPG</sequence>
<dbReference type="InterPro" id="IPR050334">
    <property type="entry name" value="Molybdenum_import_ModC"/>
</dbReference>